<feature type="transmembrane region" description="Helical" evidence="1">
    <location>
        <begin position="20"/>
        <end position="38"/>
    </location>
</feature>
<dbReference type="EMBL" id="CP030918">
    <property type="protein sequence ID" value="AXC48789.1"/>
    <property type="molecule type" value="Genomic_DNA"/>
</dbReference>
<name>A0A344PHD4_9RHOB</name>
<reference evidence="3" key="1">
    <citation type="submission" date="2018-07" db="EMBL/GenBank/DDBJ databases">
        <title>Genome sequencing of Paracoccus sp. SC2-6.</title>
        <authorList>
            <person name="Heo J."/>
            <person name="Kim S.-J."/>
            <person name="Kwon S.-W."/>
        </authorList>
    </citation>
    <scope>NUCLEOTIDE SEQUENCE [LARGE SCALE GENOMIC DNA]</scope>
    <source>
        <strain evidence="3">SC2-6</strain>
    </source>
</reference>
<dbReference type="AlphaFoldDB" id="A0A344PHD4"/>
<keyword evidence="1" id="KW-0472">Membrane</keyword>
<keyword evidence="1" id="KW-0812">Transmembrane</keyword>
<dbReference type="RefSeq" id="WP_114075108.1">
    <property type="nucleotide sequence ID" value="NZ_CP030918.1"/>
</dbReference>
<sequence length="77" mass="8721">MIARIETGPGLPRDELDRLIAQYGPARIAGMLLVALVYRRRFRVRVVGPTDLSPYLQRDIGLPPSPARGRNDHLRFL</sequence>
<evidence type="ECO:0000313" key="3">
    <source>
        <dbReference type="Proteomes" id="UP000252023"/>
    </source>
</evidence>
<keyword evidence="3" id="KW-1185">Reference proteome</keyword>
<dbReference type="Proteomes" id="UP000252023">
    <property type="component" value="Chromosome"/>
</dbReference>
<evidence type="ECO:0000313" key="2">
    <source>
        <dbReference type="EMBL" id="AXC48789.1"/>
    </source>
</evidence>
<dbReference type="KEGG" id="pars:DRW48_02960"/>
<accession>A0A344PHD4</accession>
<protein>
    <submittedName>
        <fullName evidence="2">Uncharacterized protein</fullName>
    </submittedName>
</protein>
<evidence type="ECO:0000256" key="1">
    <source>
        <dbReference type="SAM" id="Phobius"/>
    </source>
</evidence>
<gene>
    <name evidence="2" type="ORF">DRW48_02960</name>
</gene>
<organism evidence="2 3">
    <name type="scientific">Paracoccus suum</name>
    <dbReference type="NCBI Taxonomy" id="2259340"/>
    <lineage>
        <taxon>Bacteria</taxon>
        <taxon>Pseudomonadati</taxon>
        <taxon>Pseudomonadota</taxon>
        <taxon>Alphaproteobacteria</taxon>
        <taxon>Rhodobacterales</taxon>
        <taxon>Paracoccaceae</taxon>
        <taxon>Paracoccus</taxon>
    </lineage>
</organism>
<keyword evidence="1" id="KW-1133">Transmembrane helix</keyword>
<dbReference type="OrthoDB" id="7961213at2"/>
<proteinExistence type="predicted"/>